<evidence type="ECO:0000256" key="1">
    <source>
        <dbReference type="SAM" id="Phobius"/>
    </source>
</evidence>
<organism evidence="3 4">
    <name type="scientific">Candidatus Thiodiazotropha endolucinida</name>
    <dbReference type="NCBI Taxonomy" id="1655433"/>
    <lineage>
        <taxon>Bacteria</taxon>
        <taxon>Pseudomonadati</taxon>
        <taxon>Pseudomonadota</taxon>
        <taxon>Gammaproteobacteria</taxon>
        <taxon>Chromatiales</taxon>
        <taxon>Sedimenticolaceae</taxon>
        <taxon>Candidatus Thiodiazotropha</taxon>
    </lineage>
</organism>
<dbReference type="OrthoDB" id="9882713at2"/>
<evidence type="ECO:0000313" key="3">
    <source>
        <dbReference type="EMBL" id="ODJ88157.1"/>
    </source>
</evidence>
<proteinExistence type="predicted"/>
<dbReference type="Proteomes" id="UP000094769">
    <property type="component" value="Unassembled WGS sequence"/>
</dbReference>
<keyword evidence="4" id="KW-1185">Reference proteome</keyword>
<keyword evidence="1" id="KW-1133">Transmembrane helix</keyword>
<keyword evidence="1" id="KW-0472">Membrane</keyword>
<name>A0A7Z0VM27_9GAMM</name>
<keyword evidence="1" id="KW-0812">Transmembrane</keyword>
<sequence>MTTYTRLFSNHRKKQSGAALVISMILLLIITMLSVTAMRNTNFETKIAVNHQFKELSFRAAENALAIVTGPELDSTNLDIPSTIGNTAHNVDFFESHPDGTPIDPTLAEQPPMSVDVDLLYEDKIDPKEGRGNMLFSGHQLDIITHLFQADAVGTVGESGTRTHNRMQVALIRQ</sequence>
<dbReference type="RefSeq" id="WP_154723054.1">
    <property type="nucleotide sequence ID" value="NZ_MARB01000007.1"/>
</dbReference>
<evidence type="ECO:0000259" key="2">
    <source>
        <dbReference type="Pfam" id="PF14341"/>
    </source>
</evidence>
<protein>
    <recommendedName>
        <fullName evidence="2">Type 4 fimbrial biogenesis protein PilX N-terminal domain-containing protein</fullName>
    </recommendedName>
</protein>
<dbReference type="AlphaFoldDB" id="A0A7Z0VM27"/>
<comment type="caution">
    <text evidence="3">The sequence shown here is derived from an EMBL/GenBank/DDBJ whole genome shotgun (WGS) entry which is preliminary data.</text>
</comment>
<feature type="domain" description="Type 4 fimbrial biogenesis protein PilX N-terminal" evidence="2">
    <location>
        <begin position="16"/>
        <end position="64"/>
    </location>
</feature>
<reference evidence="3 4" key="1">
    <citation type="submission" date="2016-06" db="EMBL/GenBank/DDBJ databases">
        <title>Genome sequence of endosymbiont of Candidatus Endolucinida thiodiazotropha.</title>
        <authorList>
            <person name="Poehlein A."/>
            <person name="Koenig S."/>
            <person name="Heiden S.E."/>
            <person name="Thuermer A."/>
            <person name="Voget S."/>
            <person name="Daniel R."/>
            <person name="Markert S."/>
            <person name="Gros O."/>
            <person name="Schweder T."/>
        </authorList>
    </citation>
    <scope>NUCLEOTIDE SEQUENCE [LARGE SCALE GENOMIC DNA]</scope>
    <source>
        <strain evidence="3 4">COS</strain>
    </source>
</reference>
<dbReference type="InterPro" id="IPR025746">
    <property type="entry name" value="PilX_N_dom"/>
</dbReference>
<gene>
    <name evidence="3" type="ORF">CODIS_15700</name>
</gene>
<accession>A0A7Z0VM27</accession>
<feature type="transmembrane region" description="Helical" evidence="1">
    <location>
        <begin position="20"/>
        <end position="38"/>
    </location>
</feature>
<dbReference type="EMBL" id="MARB01000007">
    <property type="protein sequence ID" value="ODJ88157.1"/>
    <property type="molecule type" value="Genomic_DNA"/>
</dbReference>
<dbReference type="Pfam" id="PF14341">
    <property type="entry name" value="PilX_N"/>
    <property type="match status" value="1"/>
</dbReference>
<evidence type="ECO:0000313" key="4">
    <source>
        <dbReference type="Proteomes" id="UP000094769"/>
    </source>
</evidence>